<keyword evidence="2" id="KW-1185">Reference proteome</keyword>
<dbReference type="EMBL" id="JAOYFB010000001">
    <property type="protein sequence ID" value="KAK4002587.1"/>
    <property type="molecule type" value="Genomic_DNA"/>
</dbReference>
<accession>A0ABQ9YPN8</accession>
<gene>
    <name evidence="1" type="ORF">OUZ56_004401</name>
</gene>
<sequence>MRLQQQRPGGQPGRRIACKKKEKVLLSTSSAMINRPTGFAGKLTTRNFENVVLINAQLLAPTFRLIGLELCQIIHSAYTLFSYDND</sequence>
<dbReference type="Proteomes" id="UP001234178">
    <property type="component" value="Unassembled WGS sequence"/>
</dbReference>
<organism evidence="1 2">
    <name type="scientific">Daphnia magna</name>
    <dbReference type="NCBI Taxonomy" id="35525"/>
    <lineage>
        <taxon>Eukaryota</taxon>
        <taxon>Metazoa</taxon>
        <taxon>Ecdysozoa</taxon>
        <taxon>Arthropoda</taxon>
        <taxon>Crustacea</taxon>
        <taxon>Branchiopoda</taxon>
        <taxon>Diplostraca</taxon>
        <taxon>Cladocera</taxon>
        <taxon>Anomopoda</taxon>
        <taxon>Daphniidae</taxon>
        <taxon>Daphnia</taxon>
    </lineage>
</organism>
<protein>
    <submittedName>
        <fullName evidence="1">Uncharacterized protein</fullName>
    </submittedName>
</protein>
<evidence type="ECO:0000313" key="2">
    <source>
        <dbReference type="Proteomes" id="UP001234178"/>
    </source>
</evidence>
<name>A0ABQ9YPN8_9CRUS</name>
<reference evidence="1 2" key="1">
    <citation type="journal article" date="2023" name="Nucleic Acids Res.">
        <title>The hologenome of Daphnia magna reveals possible DNA methylation and microbiome-mediated evolution of the host genome.</title>
        <authorList>
            <person name="Chaturvedi A."/>
            <person name="Li X."/>
            <person name="Dhandapani V."/>
            <person name="Marshall H."/>
            <person name="Kissane S."/>
            <person name="Cuenca-Cambronero M."/>
            <person name="Asole G."/>
            <person name="Calvet F."/>
            <person name="Ruiz-Romero M."/>
            <person name="Marangio P."/>
            <person name="Guigo R."/>
            <person name="Rago D."/>
            <person name="Mirbahai L."/>
            <person name="Eastwood N."/>
            <person name="Colbourne J.K."/>
            <person name="Zhou J."/>
            <person name="Mallon E."/>
            <person name="Orsini L."/>
        </authorList>
    </citation>
    <scope>NUCLEOTIDE SEQUENCE [LARGE SCALE GENOMIC DNA]</scope>
    <source>
        <strain evidence="1">LRV0_1</strain>
    </source>
</reference>
<comment type="caution">
    <text evidence="1">The sequence shown here is derived from an EMBL/GenBank/DDBJ whole genome shotgun (WGS) entry which is preliminary data.</text>
</comment>
<evidence type="ECO:0000313" key="1">
    <source>
        <dbReference type="EMBL" id="KAK4002587.1"/>
    </source>
</evidence>
<proteinExistence type="predicted"/>